<reference evidence="3" key="1">
    <citation type="submission" date="2017-01" db="EMBL/GenBank/DDBJ databases">
        <authorList>
            <person name="Varghese N."/>
            <person name="Submissions S."/>
        </authorList>
    </citation>
    <scope>NUCLEOTIDE SEQUENCE [LARGE SCALE GENOMIC DNA]</scope>
    <source>
        <strain evidence="3">LP100</strain>
    </source>
</reference>
<name>A0A1R3XQ38_9BACT</name>
<dbReference type="PROSITE" id="PS51257">
    <property type="entry name" value="PROKAR_LIPOPROTEIN"/>
    <property type="match status" value="1"/>
</dbReference>
<feature type="chain" id="PRO_5012028894" description="Carboxypeptidase regulatory-like domain-containing protein" evidence="1">
    <location>
        <begin position="22"/>
        <end position="144"/>
    </location>
</feature>
<gene>
    <name evidence="2" type="ORF">SAMN05444128_3044</name>
</gene>
<accession>A0A1R3XQ38</accession>
<dbReference type="STRING" id="1317125.SAMN05444128_3044"/>
<dbReference type="AlphaFoldDB" id="A0A1R3XQ38"/>
<protein>
    <recommendedName>
        <fullName evidence="4">Carboxypeptidase regulatory-like domain-containing protein</fullName>
    </recommendedName>
</protein>
<feature type="signal peptide" evidence="1">
    <location>
        <begin position="1"/>
        <end position="21"/>
    </location>
</feature>
<organism evidence="2 3">
    <name type="scientific">Pontibacter indicus</name>
    <dbReference type="NCBI Taxonomy" id="1317125"/>
    <lineage>
        <taxon>Bacteria</taxon>
        <taxon>Pseudomonadati</taxon>
        <taxon>Bacteroidota</taxon>
        <taxon>Cytophagia</taxon>
        <taxon>Cytophagales</taxon>
        <taxon>Hymenobacteraceae</taxon>
        <taxon>Pontibacter</taxon>
    </lineage>
</organism>
<evidence type="ECO:0000313" key="2">
    <source>
        <dbReference type="EMBL" id="SIT93523.1"/>
    </source>
</evidence>
<keyword evidence="3" id="KW-1185">Reference proteome</keyword>
<dbReference type="SUPFAM" id="SSF49464">
    <property type="entry name" value="Carboxypeptidase regulatory domain-like"/>
    <property type="match status" value="1"/>
</dbReference>
<evidence type="ECO:0000313" key="3">
    <source>
        <dbReference type="Proteomes" id="UP000187181"/>
    </source>
</evidence>
<sequence>MITRFVYRCALLLALFFGLSACNEEEDDYISKYCPGSCTEVTGKVLHSNGQPLANVQLLATWKTGDGTFKGGGGMTRKKAVAYTDAQGSYTLRFLIRDSEMNAGRFVVAVQGTNCSVAVCPTHTLYWNKEVKRDTTFTHDFVIR</sequence>
<dbReference type="Proteomes" id="UP000187181">
    <property type="component" value="Unassembled WGS sequence"/>
</dbReference>
<dbReference type="InterPro" id="IPR008969">
    <property type="entry name" value="CarboxyPept-like_regulatory"/>
</dbReference>
<evidence type="ECO:0000256" key="1">
    <source>
        <dbReference type="SAM" id="SignalP"/>
    </source>
</evidence>
<evidence type="ECO:0008006" key="4">
    <source>
        <dbReference type="Google" id="ProtNLM"/>
    </source>
</evidence>
<dbReference type="OrthoDB" id="1342421at2"/>
<proteinExistence type="predicted"/>
<dbReference type="RefSeq" id="WP_076670581.1">
    <property type="nucleotide sequence ID" value="NZ_FTPP01000003.1"/>
</dbReference>
<keyword evidence="1" id="KW-0732">Signal</keyword>
<dbReference type="EMBL" id="FTPP01000003">
    <property type="protein sequence ID" value="SIT93523.1"/>
    <property type="molecule type" value="Genomic_DNA"/>
</dbReference>